<dbReference type="AlphaFoldDB" id="A0A935JU56"/>
<dbReference type="GO" id="GO:0004672">
    <property type="term" value="F:protein kinase activity"/>
    <property type="evidence" value="ECO:0007669"/>
    <property type="project" value="UniProtKB-ARBA"/>
</dbReference>
<reference evidence="4 5" key="1">
    <citation type="submission" date="2020-10" db="EMBL/GenBank/DDBJ databases">
        <title>Connecting structure to function with the recovery of over 1000 high-quality activated sludge metagenome-assembled genomes encoding full-length rRNA genes using long-read sequencing.</title>
        <authorList>
            <person name="Singleton C.M."/>
            <person name="Petriglieri F."/>
            <person name="Kristensen J.M."/>
            <person name="Kirkegaard R.H."/>
            <person name="Michaelsen T.Y."/>
            <person name="Andersen M.H."/>
            <person name="Karst S.M."/>
            <person name="Dueholm M.S."/>
            <person name="Nielsen P.H."/>
            <person name="Albertsen M."/>
        </authorList>
    </citation>
    <scope>NUCLEOTIDE SEQUENCE [LARGE SCALE GENOMIC DNA]</scope>
    <source>
        <strain evidence="4">EsbW_18-Q3-R4-48_BATAC.463</strain>
    </source>
</reference>
<feature type="domain" description="HPt" evidence="3">
    <location>
        <begin position="1"/>
        <end position="105"/>
    </location>
</feature>
<dbReference type="PANTHER" id="PTHR43395:SF10">
    <property type="entry name" value="CHEMOTAXIS PROTEIN CHEA"/>
    <property type="match status" value="1"/>
</dbReference>
<accession>A0A935JU56</accession>
<dbReference type="PROSITE" id="PS50894">
    <property type="entry name" value="HPT"/>
    <property type="match status" value="1"/>
</dbReference>
<proteinExistence type="predicted"/>
<organism evidence="4 5">
    <name type="scientific">Candidatus Dechloromonas phosphorivorans</name>
    <dbReference type="NCBI Taxonomy" id="2899244"/>
    <lineage>
        <taxon>Bacteria</taxon>
        <taxon>Pseudomonadati</taxon>
        <taxon>Pseudomonadota</taxon>
        <taxon>Betaproteobacteria</taxon>
        <taxon>Rhodocyclales</taxon>
        <taxon>Azonexaceae</taxon>
        <taxon>Dechloromonas</taxon>
    </lineage>
</organism>
<dbReference type="GO" id="GO:0000160">
    <property type="term" value="P:phosphorelay signal transduction system"/>
    <property type="evidence" value="ECO:0007669"/>
    <property type="project" value="UniProtKB-KW"/>
</dbReference>
<protein>
    <submittedName>
        <fullName evidence="4">Hpt domain-containing protein</fullName>
    </submittedName>
</protein>
<evidence type="ECO:0000256" key="2">
    <source>
        <dbReference type="PROSITE-ProRule" id="PRU00110"/>
    </source>
</evidence>
<dbReference type="Pfam" id="PF01627">
    <property type="entry name" value="Hpt"/>
    <property type="match status" value="1"/>
</dbReference>
<evidence type="ECO:0000313" key="4">
    <source>
        <dbReference type="EMBL" id="MBK7413986.1"/>
    </source>
</evidence>
<feature type="modified residue" description="Phosphohistidine" evidence="2">
    <location>
        <position position="48"/>
    </location>
</feature>
<dbReference type="InterPro" id="IPR036641">
    <property type="entry name" value="HPT_dom_sf"/>
</dbReference>
<dbReference type="SUPFAM" id="SSF47226">
    <property type="entry name" value="Histidine-containing phosphotransfer domain, HPT domain"/>
    <property type="match status" value="1"/>
</dbReference>
<dbReference type="CDD" id="cd00088">
    <property type="entry name" value="HPT"/>
    <property type="match status" value="1"/>
</dbReference>
<dbReference type="EMBL" id="JADJMS010000005">
    <property type="protein sequence ID" value="MBK7413986.1"/>
    <property type="molecule type" value="Genomic_DNA"/>
</dbReference>
<gene>
    <name evidence="4" type="ORF">IPJ38_01560</name>
</gene>
<dbReference type="InterPro" id="IPR008207">
    <property type="entry name" value="Sig_transdc_His_kin_Hpt_dom"/>
</dbReference>
<dbReference type="PANTHER" id="PTHR43395">
    <property type="entry name" value="SENSOR HISTIDINE KINASE CHEA"/>
    <property type="match status" value="1"/>
</dbReference>
<dbReference type="InterPro" id="IPR051315">
    <property type="entry name" value="Bact_Chemotaxis_CheA"/>
</dbReference>
<name>A0A935JU56_9RHOO</name>
<evidence type="ECO:0000256" key="1">
    <source>
        <dbReference type="ARBA" id="ARBA00023012"/>
    </source>
</evidence>
<comment type="caution">
    <text evidence="4">The sequence shown here is derived from an EMBL/GenBank/DDBJ whole genome shotgun (WGS) entry which is preliminary data.</text>
</comment>
<evidence type="ECO:0000313" key="5">
    <source>
        <dbReference type="Proteomes" id="UP000739411"/>
    </source>
</evidence>
<evidence type="ECO:0000259" key="3">
    <source>
        <dbReference type="PROSITE" id="PS50894"/>
    </source>
</evidence>
<sequence>MAIDMTQFYQVFFEESAEHLAAMETLLLELDIDNPDAEQLNAIFRAAHSIKGSAGTFGFNDLAETTHILENLLDRIRKQELGLRADMVDAFLECGDRLREMLEGHQGRGEVDPTAVEAICARLRQLSSDDAPAVAAGVSEPAAAQPIEPLVPIAGDEVALRPYCRITASGCTTFSLCRLKSPPKAKASPTCSTNCVRWVRWRLLFIRMGIAVQVSGSYGWSLMWLRRFFLTKSISSRIAVPGASMKTLLLRSTAQRPSVFLANRRVCRTMFVATVSSIRMRPTRNRWEARPKRMVMVSSNRSLLNSLQRSKRCRWLRRAMVTVFSPRCQLPSQVLLPMRCQWQKRATALVSLRPCRRSLPKRLSSRQRRPRQLLRRWLPPRRRAAAAKLLLRQQPRQVIRSGSALKKLIS</sequence>
<dbReference type="SMART" id="SM00073">
    <property type="entry name" value="HPT"/>
    <property type="match status" value="1"/>
</dbReference>
<dbReference type="Gene3D" id="1.20.120.160">
    <property type="entry name" value="HPT domain"/>
    <property type="match status" value="1"/>
</dbReference>
<keyword evidence="1" id="KW-0902">Two-component regulatory system</keyword>
<dbReference type="Proteomes" id="UP000739411">
    <property type="component" value="Unassembled WGS sequence"/>
</dbReference>
<keyword evidence="2" id="KW-0597">Phosphoprotein</keyword>